<proteinExistence type="inferred from homology"/>
<keyword evidence="5 7" id="KW-0472">Membrane</keyword>
<keyword evidence="2 7" id="KW-0813">Transport</keyword>
<dbReference type="AlphaFoldDB" id="A0A085ZX37"/>
<dbReference type="InterPro" id="IPR023996">
    <property type="entry name" value="TonB-dep_OMP_SusC/RagA"/>
</dbReference>
<dbReference type="STRING" id="421531.IX38_00330"/>
<evidence type="ECO:0000256" key="6">
    <source>
        <dbReference type="ARBA" id="ARBA00023237"/>
    </source>
</evidence>
<dbReference type="Gene3D" id="2.170.130.10">
    <property type="entry name" value="TonB-dependent receptor, plug domain"/>
    <property type="match status" value="1"/>
</dbReference>
<dbReference type="RefSeq" id="WP_185097665.1">
    <property type="nucleotide sequence ID" value="NZ_JPRO01000001.1"/>
</dbReference>
<evidence type="ECO:0000256" key="2">
    <source>
        <dbReference type="ARBA" id="ARBA00022448"/>
    </source>
</evidence>
<organism evidence="10 11">
    <name type="scientific">Chryseobacterium luteum</name>
    <dbReference type="NCBI Taxonomy" id="421531"/>
    <lineage>
        <taxon>Bacteria</taxon>
        <taxon>Pseudomonadati</taxon>
        <taxon>Bacteroidota</taxon>
        <taxon>Flavobacteriia</taxon>
        <taxon>Flavobacteriales</taxon>
        <taxon>Weeksellaceae</taxon>
        <taxon>Chryseobacterium group</taxon>
        <taxon>Chryseobacterium</taxon>
    </lineage>
</organism>
<dbReference type="NCBIfam" id="TIGR04057">
    <property type="entry name" value="SusC_RagA_signa"/>
    <property type="match status" value="1"/>
</dbReference>
<dbReference type="Pfam" id="PF07715">
    <property type="entry name" value="Plug"/>
    <property type="match status" value="1"/>
</dbReference>
<evidence type="ECO:0000256" key="4">
    <source>
        <dbReference type="ARBA" id="ARBA00022692"/>
    </source>
</evidence>
<dbReference type="Gene3D" id="2.40.170.20">
    <property type="entry name" value="TonB-dependent receptor, beta-barrel domain"/>
    <property type="match status" value="1"/>
</dbReference>
<dbReference type="InterPro" id="IPR023997">
    <property type="entry name" value="TonB-dep_OMP_SusC/RagA_CS"/>
</dbReference>
<sequence length="980" mass="107355">MRKTVIPVLLAISLSAYAQEAKKADTAKTTKIEEVVVTSLGIKRQARSLTYSSQQIGGDELTEVKTPNLLNSINGKVSNVQINKTNGGAGGSVRVIMRGDKSTRNSQPLYVIDGIPIINNTGTQGTTGPNVDYFASMPDTGDVLSTINPEDIESINFLKGASAAALYGAAGGNGAVLIVTKTGAKGKGLLSFTSSLTFDKVYNLPELQYSYLQTTPYDASTGTTGSQDSWGEKGASKDHVKDFFDTGITWTNGFTFQAGNDKSSSFFSLGNTTNKGVIPTSTFDQYNLNFRNTSKFLEDRLVLDANVMASLQESRNRLTPGTYFSPLNNIYWFPRGINFDNYSGDHYTYFDQTRYLPAQNWWAIKPDGGFNGENSQNPYWILNKNPVNTKNKTFYGSAALSYTINDWLVAKVRGNYNYFNSDSQRNVAVFSLPIVLGGTNNGKIYKNTIERTSSYGDFILVGNPKISENLSLDFTVGGSVSDSKTTVTNIENNKLFIANLFALNNLDWGNSSGEGTVGNGLNYTITNYNRRDQSFFASANFGYKKMLYLDLTFRNDWSSTLAGAPNRSFDYESIGVNGIMNEIFQLPGFINFWKLRTSYATVGNALDPNSTLPQPIFNAGVVTGTYTSSPVDISLYPELTSLFPRPEKNKSFEAGTEFRLFSNKLSFDITYYNSLTTDQYLKGVDATGYYTTTIGKWDINAGKIQNTGFESSLSYKVFNNEKFGWTATVNASANKNKIKEVFPSGFYPDSEKLFTLNGGGFNVIKKGGSFGDLYGTVFLRDGQGRIVVDENGLPSKDPNQRQYLGNPNPKFMLGFSNSFNIGKFNLNFLIDGKFGGKVLGMTQTLNDKYGVSQATADARDAGGVLISNAVYANGQAYTGRTDAHAYYNLVGGSDGINEAYIYNATTIRLRQASASYTFNINAKYFKDITMSVIGTNLFFLYKKAPFDPEQVSGVNPGGVGVDMFGMPVTRSLGFSLKANF</sequence>
<gene>
    <name evidence="10" type="ORF">IX38_00330</name>
</gene>
<evidence type="ECO:0000256" key="1">
    <source>
        <dbReference type="ARBA" id="ARBA00004571"/>
    </source>
</evidence>
<dbReference type="InterPro" id="IPR039426">
    <property type="entry name" value="TonB-dep_rcpt-like"/>
</dbReference>
<keyword evidence="10" id="KW-0675">Receptor</keyword>
<comment type="caution">
    <text evidence="10">The sequence shown here is derived from an EMBL/GenBank/DDBJ whole genome shotgun (WGS) entry which is preliminary data.</text>
</comment>
<feature type="chain" id="PRO_5001801914" evidence="8">
    <location>
        <begin position="19"/>
        <end position="980"/>
    </location>
</feature>
<dbReference type="NCBIfam" id="TIGR04056">
    <property type="entry name" value="OMP_RagA_SusC"/>
    <property type="match status" value="1"/>
</dbReference>
<reference evidence="10 11" key="1">
    <citation type="submission" date="2014-07" db="EMBL/GenBank/DDBJ databases">
        <title>Genome of Chryseobacterium luteum DSM 18605.</title>
        <authorList>
            <person name="Stropko S.J."/>
            <person name="Pipes S.E."/>
            <person name="Newman J.D."/>
        </authorList>
    </citation>
    <scope>NUCLEOTIDE SEQUENCE [LARGE SCALE GENOMIC DNA]</scope>
    <source>
        <strain evidence="10 11">DSM 18605</strain>
    </source>
</reference>
<keyword evidence="11" id="KW-1185">Reference proteome</keyword>
<dbReference type="PROSITE" id="PS52016">
    <property type="entry name" value="TONB_DEPENDENT_REC_3"/>
    <property type="match status" value="1"/>
</dbReference>
<comment type="subcellular location">
    <subcellularLocation>
        <location evidence="1 7">Cell outer membrane</location>
        <topology evidence="1 7">Multi-pass membrane protein</topology>
    </subcellularLocation>
</comment>
<dbReference type="GO" id="GO:0009279">
    <property type="term" value="C:cell outer membrane"/>
    <property type="evidence" value="ECO:0007669"/>
    <property type="project" value="UniProtKB-SubCell"/>
</dbReference>
<dbReference type="EMBL" id="JPRO01000001">
    <property type="protein sequence ID" value="KFF09001.1"/>
    <property type="molecule type" value="Genomic_DNA"/>
</dbReference>
<evidence type="ECO:0000256" key="8">
    <source>
        <dbReference type="SAM" id="SignalP"/>
    </source>
</evidence>
<dbReference type="eggNOG" id="COG4771">
    <property type="taxonomic scope" value="Bacteria"/>
</dbReference>
<feature type="signal peptide" evidence="8">
    <location>
        <begin position="1"/>
        <end position="18"/>
    </location>
</feature>
<name>A0A085ZX37_9FLAO</name>
<keyword evidence="8" id="KW-0732">Signal</keyword>
<evidence type="ECO:0000256" key="5">
    <source>
        <dbReference type="ARBA" id="ARBA00023136"/>
    </source>
</evidence>
<evidence type="ECO:0000256" key="7">
    <source>
        <dbReference type="PROSITE-ProRule" id="PRU01360"/>
    </source>
</evidence>
<keyword evidence="3 7" id="KW-1134">Transmembrane beta strand</keyword>
<dbReference type="InterPro" id="IPR012910">
    <property type="entry name" value="Plug_dom"/>
</dbReference>
<dbReference type="Proteomes" id="UP000028703">
    <property type="component" value="Unassembled WGS sequence"/>
</dbReference>
<evidence type="ECO:0000313" key="11">
    <source>
        <dbReference type="Proteomes" id="UP000028703"/>
    </source>
</evidence>
<keyword evidence="6 7" id="KW-0998">Cell outer membrane</keyword>
<dbReference type="SUPFAM" id="SSF56935">
    <property type="entry name" value="Porins"/>
    <property type="match status" value="1"/>
</dbReference>
<dbReference type="InterPro" id="IPR037066">
    <property type="entry name" value="Plug_dom_sf"/>
</dbReference>
<feature type="domain" description="TonB-dependent receptor plug" evidence="9">
    <location>
        <begin position="47"/>
        <end position="174"/>
    </location>
</feature>
<evidence type="ECO:0000256" key="3">
    <source>
        <dbReference type="ARBA" id="ARBA00022452"/>
    </source>
</evidence>
<protein>
    <submittedName>
        <fullName evidence="10">TonB-dependent receptor</fullName>
    </submittedName>
</protein>
<evidence type="ECO:0000313" key="10">
    <source>
        <dbReference type="EMBL" id="KFF09001.1"/>
    </source>
</evidence>
<accession>A0A085ZX37</accession>
<keyword evidence="4 7" id="KW-0812">Transmembrane</keyword>
<evidence type="ECO:0000259" key="9">
    <source>
        <dbReference type="Pfam" id="PF07715"/>
    </source>
</evidence>
<comment type="similarity">
    <text evidence="7">Belongs to the TonB-dependent receptor family.</text>
</comment>
<dbReference type="InterPro" id="IPR036942">
    <property type="entry name" value="Beta-barrel_TonB_sf"/>
</dbReference>